<accession>A0A9J7AKZ0</accession>
<feature type="domain" description="ChrR-like cupin" evidence="1">
    <location>
        <begin position="110"/>
        <end position="200"/>
    </location>
</feature>
<dbReference type="RefSeq" id="WP_257766831.1">
    <property type="nucleotide sequence ID" value="NZ_CP102480.1"/>
</dbReference>
<dbReference type="Gene3D" id="1.10.10.1320">
    <property type="entry name" value="Anti-sigma factor, zinc-finger domain"/>
    <property type="match status" value="1"/>
</dbReference>
<keyword evidence="3" id="KW-1185">Reference proteome</keyword>
<dbReference type="NCBIfam" id="TIGR02451">
    <property type="entry name" value="anti_sig_ChrR"/>
    <property type="match status" value="1"/>
</dbReference>
<reference evidence="2" key="1">
    <citation type="submission" date="2022-08" db="EMBL/GenBank/DDBJ databases">
        <title>Nisaea acidiphila sp. nov., isolated from a marine algal debris and emended description of the genus Nisaea Urios et al. 2008.</title>
        <authorList>
            <person name="Kwon K."/>
        </authorList>
    </citation>
    <scope>NUCLEOTIDE SEQUENCE</scope>
    <source>
        <strain evidence="2">MEBiC11861</strain>
    </source>
</reference>
<dbReference type="Pfam" id="PF12973">
    <property type="entry name" value="Cupin_7"/>
    <property type="match status" value="1"/>
</dbReference>
<name>A0A9J7AKZ0_9PROT</name>
<dbReference type="InterPro" id="IPR012807">
    <property type="entry name" value="Anti-sigma_ChrR"/>
</dbReference>
<gene>
    <name evidence="2" type="ORF">NUH88_12955</name>
</gene>
<sequence length="220" mass="23718">MERDDAVGDLLLGYASGALPEAISVLVATQLALRPELRRTVREIEQIGGHLLEEIEPAPLSATAFDAVLSRISANDDVDTEAEASGIADGETASVVPQPLRGYLGAPLSRLAWRKRGPGIEEYRVPVGDDRFEMSLIRIKPGRAVPDHSHEGSELTLVLDGAFSDETGHYGRGDLAVNGEEDHHSPLADPERGCICVAITGGPLRFSNPLVRFFDRMTRG</sequence>
<evidence type="ECO:0000259" key="1">
    <source>
        <dbReference type="Pfam" id="PF12973"/>
    </source>
</evidence>
<evidence type="ECO:0000313" key="3">
    <source>
        <dbReference type="Proteomes" id="UP001060336"/>
    </source>
</evidence>
<dbReference type="Gene3D" id="2.60.120.10">
    <property type="entry name" value="Jelly Rolls"/>
    <property type="match status" value="1"/>
</dbReference>
<dbReference type="KEGG" id="naci:NUH88_12955"/>
<dbReference type="Proteomes" id="UP001060336">
    <property type="component" value="Chromosome"/>
</dbReference>
<dbReference type="SUPFAM" id="SSF51182">
    <property type="entry name" value="RmlC-like cupins"/>
    <property type="match status" value="1"/>
</dbReference>
<dbReference type="InterPro" id="IPR014710">
    <property type="entry name" value="RmlC-like_jellyroll"/>
</dbReference>
<dbReference type="InterPro" id="IPR011051">
    <property type="entry name" value="RmlC_Cupin_sf"/>
</dbReference>
<proteinExistence type="predicted"/>
<dbReference type="CDD" id="cd20301">
    <property type="entry name" value="cupin_ChrR"/>
    <property type="match status" value="1"/>
</dbReference>
<dbReference type="EMBL" id="CP102480">
    <property type="protein sequence ID" value="UUX48323.1"/>
    <property type="molecule type" value="Genomic_DNA"/>
</dbReference>
<evidence type="ECO:0000313" key="2">
    <source>
        <dbReference type="EMBL" id="UUX48323.1"/>
    </source>
</evidence>
<organism evidence="2 3">
    <name type="scientific">Nisaea acidiphila</name>
    <dbReference type="NCBI Taxonomy" id="1862145"/>
    <lineage>
        <taxon>Bacteria</taxon>
        <taxon>Pseudomonadati</taxon>
        <taxon>Pseudomonadota</taxon>
        <taxon>Alphaproteobacteria</taxon>
        <taxon>Rhodospirillales</taxon>
        <taxon>Thalassobaculaceae</taxon>
        <taxon>Nisaea</taxon>
    </lineage>
</organism>
<dbReference type="AlphaFoldDB" id="A0A9J7AKZ0"/>
<dbReference type="InterPro" id="IPR025979">
    <property type="entry name" value="ChrR-like_cupin_dom"/>
</dbReference>
<dbReference type="InterPro" id="IPR041916">
    <property type="entry name" value="Anti_sigma_zinc_sf"/>
</dbReference>
<protein>
    <submittedName>
        <fullName evidence="2">ChrR family anti-sigma-E factor</fullName>
    </submittedName>
</protein>